<protein>
    <submittedName>
        <fullName evidence="1">Uncharacterized protein</fullName>
    </submittedName>
</protein>
<accession>F8L7W9</accession>
<gene>
    <name evidence="1" type="ordered locus">SNE_A09940</name>
</gene>
<dbReference type="RefSeq" id="WP_013943338.1">
    <property type="nucleotide sequence ID" value="NC_015713.1"/>
</dbReference>
<sequence>MAARDLKRDLHEIHNDWEQIFASQADPKDPAFLKKVAHDIVNLEKDSIEALQDEQLKEKAELVQFLLTTPWGAPFIGETTLLDAALSYQEGDQDSALMHLLNGFIHHGSGKQTALFNFFDEIFQDIA</sequence>
<organism evidence="1 2">
    <name type="scientific">Simkania negevensis (strain ATCC VR-1471 / DSM 27360 / Z)</name>
    <dbReference type="NCBI Taxonomy" id="331113"/>
    <lineage>
        <taxon>Bacteria</taxon>
        <taxon>Pseudomonadati</taxon>
        <taxon>Chlamydiota</taxon>
        <taxon>Chlamydiia</taxon>
        <taxon>Parachlamydiales</taxon>
        <taxon>Simkaniaceae</taxon>
        <taxon>Simkania</taxon>
    </lineage>
</organism>
<evidence type="ECO:0000313" key="2">
    <source>
        <dbReference type="Proteomes" id="UP000000496"/>
    </source>
</evidence>
<dbReference type="AlphaFoldDB" id="F8L7W9"/>
<evidence type="ECO:0000313" key="1">
    <source>
        <dbReference type="EMBL" id="CCB88871.1"/>
    </source>
</evidence>
<dbReference type="HOGENOM" id="CLU_1969051_0_0_0"/>
<keyword evidence="2" id="KW-1185">Reference proteome</keyword>
<dbReference type="EMBL" id="FR872582">
    <property type="protein sequence ID" value="CCB88871.1"/>
    <property type="molecule type" value="Genomic_DNA"/>
</dbReference>
<dbReference type="KEGG" id="sng:SNE_A09940"/>
<reference key="1">
    <citation type="journal article" date="2011" name="Mol. Biol. Evol.">
        <title>Unity in variety -- the pan-genome of the Chlamydiae.</title>
        <authorList>
            <person name="Collingro A."/>
            <person name="Tischler P."/>
            <person name="Weinmaier T."/>
            <person name="Penz T."/>
            <person name="Heinz E."/>
            <person name="Brunham R.C."/>
            <person name="Read T.D."/>
            <person name="Bavoil P.M."/>
            <person name="Sachse K."/>
            <person name="Kahane S."/>
            <person name="Friedman M.G."/>
            <person name="Rattei T."/>
            <person name="Myers G.S.A."/>
            <person name="Horn M."/>
        </authorList>
    </citation>
    <scope>NUCLEOTIDE SEQUENCE</scope>
    <source>
        <strain>Z</strain>
    </source>
</reference>
<name>F8L7W9_SIMNZ</name>
<reference evidence="1 2" key="2">
    <citation type="journal article" date="2011" name="Mol. Biol. Evol.">
        <title>Unity in variety--the pan-genome of the Chlamydiae.</title>
        <authorList>
            <person name="Collingro A."/>
            <person name="Tischler P."/>
            <person name="Weinmaier T."/>
            <person name="Penz T."/>
            <person name="Heinz E."/>
            <person name="Brunham R.C."/>
            <person name="Read T.D."/>
            <person name="Bavoil P.M."/>
            <person name="Sachse K."/>
            <person name="Kahane S."/>
            <person name="Friedman M.G."/>
            <person name="Rattei T."/>
            <person name="Myers G.S."/>
            <person name="Horn M."/>
        </authorList>
    </citation>
    <scope>NUCLEOTIDE SEQUENCE [LARGE SCALE GENOMIC DNA]</scope>
    <source>
        <strain evidence="2">ATCC VR-1471 / Z</strain>
    </source>
</reference>
<proteinExistence type="predicted"/>
<dbReference type="STRING" id="331113.SNE_A09940"/>
<dbReference type="Proteomes" id="UP000000496">
    <property type="component" value="Chromosome gsn.131"/>
</dbReference>